<dbReference type="RefSeq" id="WP_011417570.1">
    <property type="nucleotide sequence ID" value="NC_007759.1"/>
</dbReference>
<evidence type="ECO:0000313" key="1">
    <source>
        <dbReference type="EMBL" id="ABC77548.1"/>
    </source>
</evidence>
<proteinExistence type="predicted"/>
<dbReference type="KEGG" id="sat:SYN_01856"/>
<sequence>MTASMASQYEKVGNRIAQYMKSLQPGDESLQEKLGVFLKKYEKAPLFIVGIDESVYAEWLRNPNPDAVKEFRLPFPTMVLDFPSGLLQKSANPRMSNSVIIYVDTVGEDTYLFEGLQTAEAFQNALDTAPVGEKDIITSAGCSLEAGEIGEPFSFVVQMIPETNGFVANYSCEFIYDCQVPVAPLPGITSYATFSRCQPPSGNCMTKTPLCKMLDSSTNFTIVFIMMVIEYINRQDRFIVKITPDMTDREKRLAAKGKKFSFSKKPAHIVLDHSQVRELIAASRQGGTHSSPLPHQRRGHWRRLQSDYFREKKKIWVRPADINKGMSVKINRNVYEVIS</sequence>
<dbReference type="EMBL" id="CP000252">
    <property type="protein sequence ID" value="ABC77548.1"/>
    <property type="molecule type" value="Genomic_DNA"/>
</dbReference>
<dbReference type="OrthoDB" id="582667at2"/>
<evidence type="ECO:0000313" key="2">
    <source>
        <dbReference type="Proteomes" id="UP000001933"/>
    </source>
</evidence>
<organism evidence="1 2">
    <name type="scientific">Syntrophus aciditrophicus (strain SB)</name>
    <dbReference type="NCBI Taxonomy" id="56780"/>
    <lineage>
        <taxon>Bacteria</taxon>
        <taxon>Pseudomonadati</taxon>
        <taxon>Thermodesulfobacteriota</taxon>
        <taxon>Syntrophia</taxon>
        <taxon>Syntrophales</taxon>
        <taxon>Syntrophaceae</taxon>
        <taxon>Syntrophus</taxon>
    </lineage>
</organism>
<accession>Q2LTZ1</accession>
<dbReference type="InParanoid" id="Q2LTZ1"/>
<keyword evidence="2" id="KW-1185">Reference proteome</keyword>
<dbReference type="STRING" id="56780.SYN_01856"/>
<name>Q2LTZ1_SYNAS</name>
<dbReference type="HOGENOM" id="CLU_818680_0_0_7"/>
<protein>
    <submittedName>
        <fullName evidence="1">Hypothetical cytosolic protein</fullName>
    </submittedName>
</protein>
<gene>
    <name evidence="1" type="ORF">SYN_01856</name>
</gene>
<dbReference type="Proteomes" id="UP000001933">
    <property type="component" value="Chromosome"/>
</dbReference>
<dbReference type="AlphaFoldDB" id="Q2LTZ1"/>
<reference evidence="1 2" key="1">
    <citation type="journal article" date="2007" name="Proc. Natl. Acad. Sci. U.S.A.">
        <title>The genome of Syntrophus aciditrophicus: life at the thermodynamic limit of microbial growth.</title>
        <authorList>
            <person name="McInerney M.J."/>
            <person name="Rohlin L."/>
            <person name="Mouttaki H."/>
            <person name="Kim U."/>
            <person name="Krupp R.S."/>
            <person name="Rios-Hernandez L."/>
            <person name="Sieber J."/>
            <person name="Struchtemeyer C.G."/>
            <person name="Bhattacharyya A."/>
            <person name="Campbell J.W."/>
            <person name="Gunsalus R.P."/>
        </authorList>
    </citation>
    <scope>NUCLEOTIDE SEQUENCE [LARGE SCALE GENOMIC DNA]</scope>
    <source>
        <strain evidence="1 2">SB</strain>
    </source>
</reference>